<proteinExistence type="predicted"/>
<dbReference type="GO" id="GO:0005737">
    <property type="term" value="C:cytoplasm"/>
    <property type="evidence" value="ECO:0007669"/>
    <property type="project" value="UniProtKB-SubCell"/>
</dbReference>
<evidence type="ECO:0000256" key="7">
    <source>
        <dbReference type="ARBA" id="ARBA00023125"/>
    </source>
</evidence>
<evidence type="ECO:0000256" key="6">
    <source>
        <dbReference type="ARBA" id="ARBA00023015"/>
    </source>
</evidence>
<comment type="subcellular location">
    <subcellularLocation>
        <location evidence="1">Cytoplasm</location>
    </subcellularLocation>
</comment>
<dbReference type="KEGG" id="pfaa:MM59RIKEN_08920"/>
<dbReference type="SUPFAM" id="SSF52172">
    <property type="entry name" value="CheY-like"/>
    <property type="match status" value="1"/>
</dbReference>
<dbReference type="PRINTS" id="PR00032">
    <property type="entry name" value="HTHARAC"/>
</dbReference>
<evidence type="ECO:0000256" key="8">
    <source>
        <dbReference type="ARBA" id="ARBA00023163"/>
    </source>
</evidence>
<protein>
    <recommendedName>
        <fullName evidence="2">Stage 0 sporulation protein A homolog</fullName>
    </recommendedName>
</protein>
<dbReference type="InterPro" id="IPR018060">
    <property type="entry name" value="HTH_AraC"/>
</dbReference>
<dbReference type="InterPro" id="IPR020449">
    <property type="entry name" value="Tscrpt_reg_AraC-type_HTH"/>
</dbReference>
<dbReference type="GO" id="GO:0043565">
    <property type="term" value="F:sequence-specific DNA binding"/>
    <property type="evidence" value="ECO:0007669"/>
    <property type="project" value="InterPro"/>
</dbReference>
<dbReference type="RefSeq" id="WP_213542772.1">
    <property type="nucleotide sequence ID" value="NZ_AP023420.1"/>
</dbReference>
<evidence type="ECO:0000313" key="14">
    <source>
        <dbReference type="Proteomes" id="UP000679848"/>
    </source>
</evidence>
<evidence type="ECO:0000313" key="13">
    <source>
        <dbReference type="EMBL" id="BCK83573.1"/>
    </source>
</evidence>
<dbReference type="PANTHER" id="PTHR42713:SF3">
    <property type="entry name" value="TRANSCRIPTIONAL REGULATORY PROTEIN HPTR"/>
    <property type="match status" value="1"/>
</dbReference>
<dbReference type="InterPro" id="IPR041522">
    <property type="entry name" value="CdaR_GGDEF"/>
</dbReference>
<feature type="domain" description="HTH araC/xylS-type" evidence="11">
    <location>
        <begin position="427"/>
        <end position="526"/>
    </location>
</feature>
<accession>A0A810QGF2</accession>
<evidence type="ECO:0000256" key="4">
    <source>
        <dbReference type="ARBA" id="ARBA00022553"/>
    </source>
</evidence>
<dbReference type="PANTHER" id="PTHR42713">
    <property type="entry name" value="HISTIDINE KINASE-RELATED"/>
    <property type="match status" value="1"/>
</dbReference>
<dbReference type="Pfam" id="PF00072">
    <property type="entry name" value="Response_reg"/>
    <property type="match status" value="1"/>
</dbReference>
<dbReference type="InterPro" id="IPR009057">
    <property type="entry name" value="Homeodomain-like_sf"/>
</dbReference>
<dbReference type="SUPFAM" id="SSF46689">
    <property type="entry name" value="Homeodomain-like"/>
    <property type="match status" value="2"/>
</dbReference>
<evidence type="ECO:0000256" key="9">
    <source>
        <dbReference type="ARBA" id="ARBA00024867"/>
    </source>
</evidence>
<comment type="function">
    <text evidence="9">May play the central regulatory role in sporulation. It may be an element of the effector pathway responsible for the activation of sporulation genes in response to nutritional stress. Spo0A may act in concert with spo0H (a sigma factor) to control the expression of some genes that are critical to the sporulation process.</text>
</comment>
<dbReference type="GO" id="GO:0000160">
    <property type="term" value="P:phosphorelay signal transduction system"/>
    <property type="evidence" value="ECO:0007669"/>
    <property type="project" value="UniProtKB-KW"/>
</dbReference>
<keyword evidence="6" id="KW-0805">Transcription regulation</keyword>
<dbReference type="InterPro" id="IPR001789">
    <property type="entry name" value="Sig_transdc_resp-reg_receiver"/>
</dbReference>
<sequence length="526" mass="58278">MEPYKVLLADDEEDIRVGISQKMDWAELGFTLVGEADNGQDALELAESLLPDVVLTDIKMPFLDGLELCRILTEQLPASKFVVFSGFDDFEYAKQAIQMNVSEYILKPINAAELSAVLRRLKDQLDQERTERQNMEFFRSQYAESLPVLQELFYTRLLDGRIPPGQEAAQARRLDIDLYSEGGWVAALAHIGSGGLKSTMAPLSIQQLLEENLSHVGCKTFLYNDAAALIAALQKGFTVYDLIQVLGRVCTLAGSYLGLTLTIGVGAPCQQLGGLAQSAAGARAALDYRAFVGRGRAIYIGDLEPESGVSLSFDESDEHALASAVKLGGEAEIRSAVESLTEKLRDANPPPGPYNLFFLELLTCLLKLTRRANLAMEDVFGTGFTGAVQATDFPSLEAMGEWCLERCLRIQSMIHRQRSDSAGRTVEQAKEFIRQHYRESDLSVERLCAHLHLSPAYFSTLFKRETGMSFTAYVTVVRMEAAAEALRGTEEKTYLIARQCGYEDPNYFSYVFKKHFGVTPTKFRAG</sequence>
<keyword evidence="8" id="KW-0804">Transcription</keyword>
<dbReference type="Pfam" id="PF17853">
    <property type="entry name" value="GGDEF_2"/>
    <property type="match status" value="1"/>
</dbReference>
<dbReference type="Proteomes" id="UP000679848">
    <property type="component" value="Chromosome"/>
</dbReference>
<dbReference type="AlphaFoldDB" id="A0A810QGF2"/>
<name>A0A810QGF2_9FIRM</name>
<dbReference type="CDD" id="cd17536">
    <property type="entry name" value="REC_YesN-like"/>
    <property type="match status" value="1"/>
</dbReference>
<evidence type="ECO:0000259" key="12">
    <source>
        <dbReference type="PROSITE" id="PS50110"/>
    </source>
</evidence>
<keyword evidence="5" id="KW-0902">Two-component regulatory system</keyword>
<dbReference type="InterPro" id="IPR011006">
    <property type="entry name" value="CheY-like_superfamily"/>
</dbReference>
<dbReference type="SMART" id="SM00342">
    <property type="entry name" value="HTH_ARAC"/>
    <property type="match status" value="1"/>
</dbReference>
<keyword evidence="3" id="KW-0963">Cytoplasm</keyword>
<feature type="domain" description="Response regulatory" evidence="12">
    <location>
        <begin position="5"/>
        <end position="122"/>
    </location>
</feature>
<dbReference type="Gene3D" id="1.10.10.60">
    <property type="entry name" value="Homeodomain-like"/>
    <property type="match status" value="2"/>
</dbReference>
<organism evidence="13 14">
    <name type="scientific">Pusillibacter faecalis</name>
    <dbReference type="NCBI Taxonomy" id="2714358"/>
    <lineage>
        <taxon>Bacteria</taxon>
        <taxon>Bacillati</taxon>
        <taxon>Bacillota</taxon>
        <taxon>Clostridia</taxon>
        <taxon>Eubacteriales</taxon>
        <taxon>Oscillospiraceae</taxon>
        <taxon>Pusillibacter</taxon>
    </lineage>
</organism>
<evidence type="ECO:0000256" key="2">
    <source>
        <dbReference type="ARBA" id="ARBA00018672"/>
    </source>
</evidence>
<dbReference type="GO" id="GO:0003700">
    <property type="term" value="F:DNA-binding transcription factor activity"/>
    <property type="evidence" value="ECO:0007669"/>
    <property type="project" value="InterPro"/>
</dbReference>
<dbReference type="InterPro" id="IPR051552">
    <property type="entry name" value="HptR"/>
</dbReference>
<reference evidence="13" key="1">
    <citation type="submission" date="2020-09" db="EMBL/GenBank/DDBJ databases">
        <title>New species isolated from human feces.</title>
        <authorList>
            <person name="Kitahara M."/>
            <person name="Shigeno Y."/>
            <person name="Shime M."/>
            <person name="Matsumoto Y."/>
            <person name="Nakamura S."/>
            <person name="Motooka D."/>
            <person name="Fukuoka S."/>
            <person name="Nishikawa H."/>
            <person name="Benno Y."/>
        </authorList>
    </citation>
    <scope>NUCLEOTIDE SEQUENCE</scope>
    <source>
        <strain evidence="13">MM59</strain>
    </source>
</reference>
<gene>
    <name evidence="13" type="ORF">MM59RIKEN_08920</name>
</gene>
<keyword evidence="14" id="KW-1185">Reference proteome</keyword>
<evidence type="ECO:0000256" key="10">
    <source>
        <dbReference type="PROSITE-ProRule" id="PRU00169"/>
    </source>
</evidence>
<keyword evidence="4 10" id="KW-0597">Phosphoprotein</keyword>
<dbReference type="Gene3D" id="3.40.50.2300">
    <property type="match status" value="1"/>
</dbReference>
<dbReference type="Pfam" id="PF12833">
    <property type="entry name" value="HTH_18"/>
    <property type="match status" value="1"/>
</dbReference>
<dbReference type="PROSITE" id="PS01124">
    <property type="entry name" value="HTH_ARAC_FAMILY_2"/>
    <property type="match status" value="1"/>
</dbReference>
<dbReference type="EMBL" id="AP023420">
    <property type="protein sequence ID" value="BCK83573.1"/>
    <property type="molecule type" value="Genomic_DNA"/>
</dbReference>
<dbReference type="SMART" id="SM00448">
    <property type="entry name" value="REC"/>
    <property type="match status" value="1"/>
</dbReference>
<evidence type="ECO:0000256" key="3">
    <source>
        <dbReference type="ARBA" id="ARBA00022490"/>
    </source>
</evidence>
<keyword evidence="7" id="KW-0238">DNA-binding</keyword>
<dbReference type="PROSITE" id="PS50110">
    <property type="entry name" value="RESPONSE_REGULATORY"/>
    <property type="match status" value="1"/>
</dbReference>
<evidence type="ECO:0000256" key="1">
    <source>
        <dbReference type="ARBA" id="ARBA00004496"/>
    </source>
</evidence>
<evidence type="ECO:0000256" key="5">
    <source>
        <dbReference type="ARBA" id="ARBA00023012"/>
    </source>
</evidence>
<feature type="modified residue" description="4-aspartylphosphate" evidence="10">
    <location>
        <position position="57"/>
    </location>
</feature>
<evidence type="ECO:0000259" key="11">
    <source>
        <dbReference type="PROSITE" id="PS01124"/>
    </source>
</evidence>